<dbReference type="EMBL" id="LGTQ01000005">
    <property type="protein sequence ID" value="KPM49571.1"/>
    <property type="molecule type" value="Genomic_DNA"/>
</dbReference>
<evidence type="ECO:0000256" key="1">
    <source>
        <dbReference type="SAM" id="Phobius"/>
    </source>
</evidence>
<feature type="transmembrane region" description="Helical" evidence="1">
    <location>
        <begin position="12"/>
        <end position="30"/>
    </location>
</feature>
<gene>
    <name evidence="2" type="ORF">AFM12_02935</name>
</gene>
<keyword evidence="3" id="KW-1185">Reference proteome</keyword>
<evidence type="ECO:0000313" key="2">
    <source>
        <dbReference type="EMBL" id="KPM49571.1"/>
    </source>
</evidence>
<dbReference type="PATRIC" id="fig|1605367.3.peg.1932"/>
<organism evidence="2 3">
    <name type="scientific">Jiulongibacter sediminis</name>
    <dbReference type="NCBI Taxonomy" id="1605367"/>
    <lineage>
        <taxon>Bacteria</taxon>
        <taxon>Pseudomonadati</taxon>
        <taxon>Bacteroidota</taxon>
        <taxon>Cytophagia</taxon>
        <taxon>Cytophagales</taxon>
        <taxon>Leadbetterellaceae</taxon>
        <taxon>Jiulongibacter</taxon>
    </lineage>
</organism>
<proteinExistence type="predicted"/>
<keyword evidence="1" id="KW-0472">Membrane</keyword>
<reference evidence="2 3" key="1">
    <citation type="submission" date="2015-07" db="EMBL/GenBank/DDBJ databases">
        <title>The draft genome sequence of Leadbetterella sp. JN14-9.</title>
        <authorList>
            <person name="Liu Y."/>
            <person name="Du J."/>
            <person name="Shao Z."/>
        </authorList>
    </citation>
    <scope>NUCLEOTIDE SEQUENCE [LARGE SCALE GENOMIC DNA]</scope>
    <source>
        <strain evidence="2 3">JN14-9</strain>
    </source>
</reference>
<accession>A0A0P7BXE1</accession>
<keyword evidence="1" id="KW-1133">Transmembrane helix</keyword>
<evidence type="ECO:0008006" key="4">
    <source>
        <dbReference type="Google" id="ProtNLM"/>
    </source>
</evidence>
<dbReference type="AlphaFoldDB" id="A0A0P7BXE1"/>
<feature type="transmembrane region" description="Helical" evidence="1">
    <location>
        <begin position="42"/>
        <end position="63"/>
    </location>
</feature>
<protein>
    <recommendedName>
        <fullName evidence="4">VWA domain-containing protein</fullName>
    </recommendedName>
</protein>
<dbReference type="Proteomes" id="UP000050454">
    <property type="component" value="Unassembled WGS sequence"/>
</dbReference>
<comment type="caution">
    <text evidence="2">The sequence shown here is derived from an EMBL/GenBank/DDBJ whole genome shotgun (WGS) entry which is preliminary data.</text>
</comment>
<dbReference type="PANTHER" id="PTHR37947">
    <property type="entry name" value="BLL2462 PROTEIN"/>
    <property type="match status" value="1"/>
</dbReference>
<name>A0A0P7BXE1_9BACT</name>
<keyword evidence="1" id="KW-0812">Transmembrane</keyword>
<dbReference type="STRING" id="1605367.AFM12_02935"/>
<dbReference type="RefSeq" id="WP_055143775.1">
    <property type="nucleotide sequence ID" value="NZ_JXSZ01000005.1"/>
</dbReference>
<sequence length="694" mass="77886">MKSELIYTQPIWLIPLCIAVGIAYAWLFYSGENNRSKRVNRILAAIRAILVALICFLLINPLLRSNSTKTIKPLMVLGIDNSSSIRNLGQSALDELKNQLSEFRESLDGSDFDLEIRNLDGEKLGNLDSLRFDRKKSDLGSFFRKVNEEFEGQNLRKVVFLSDGIANSGLSPLNKTYPFEIDVVGVGDTTIKKDLILKGLTANKLAYLGNSFPVEAEISARLYAGQSTVVLIKHENEVLARQNVAFSGEDDFKVIQFTIPAQNIGKQRFQVEILPLSGEYSTRNNRRDIIVDIVDGKEKILLLSQSPHPDVKALRAIMEKNELFEVEVKSVVFDDASEIISSDFDILVLHQLPALNNDYNAVVSRVLAKMKPTFFILGNQSNLSVFNGMQEVVSVSSQSNKSDKVTASFNASFNRYQIENDIQSVVSSLPPLTAPFGEYRTFPGSDVIILQKVGNLTTERPLLALNTNVNRKSAVLAGEGIWQWRMEEFFMNDEQVAIDDVILKTLQLISVKEDKEKLRVYPTQDVFDIDESTVFQTEIYNDLFEKIYPGSVTLQLNGSSDYQKTFNYEVAENNSNFEISDLPAGVYSYNAQAVVLGKNESSSGQFVVRDVDLEFLNTTADFDFLRTLAANSNGQFYTSNELDLLAENIGNESLSAKLISTEDLREIINLRWLLPLLILLAAIEWAYRKYLGGY</sequence>
<dbReference type="OrthoDB" id="9763076at2"/>
<dbReference type="PANTHER" id="PTHR37947:SF1">
    <property type="entry name" value="BLL2462 PROTEIN"/>
    <property type="match status" value="1"/>
</dbReference>
<evidence type="ECO:0000313" key="3">
    <source>
        <dbReference type="Proteomes" id="UP000050454"/>
    </source>
</evidence>